<evidence type="ECO:0000313" key="3">
    <source>
        <dbReference type="Proteomes" id="UP000472372"/>
    </source>
</evidence>
<feature type="compositionally biased region" description="Low complexity" evidence="1">
    <location>
        <begin position="365"/>
        <end position="388"/>
    </location>
</feature>
<evidence type="ECO:0000313" key="2">
    <source>
        <dbReference type="EMBL" id="CAE7214582.1"/>
    </source>
</evidence>
<accession>A0A6S6WFF3</accession>
<protein>
    <submittedName>
        <fullName evidence="2">Uncharacterized protein</fullName>
    </submittedName>
</protein>
<organism evidence="2 3">
    <name type="scientific">Pyrenophora teres f. teres</name>
    <dbReference type="NCBI Taxonomy" id="97479"/>
    <lineage>
        <taxon>Eukaryota</taxon>
        <taxon>Fungi</taxon>
        <taxon>Dikarya</taxon>
        <taxon>Ascomycota</taxon>
        <taxon>Pezizomycotina</taxon>
        <taxon>Dothideomycetes</taxon>
        <taxon>Pleosporomycetidae</taxon>
        <taxon>Pleosporales</taxon>
        <taxon>Pleosporineae</taxon>
        <taxon>Pleosporaceae</taxon>
        <taxon>Pyrenophora</taxon>
    </lineage>
</organism>
<name>A0A6S6WFF3_9PLEO</name>
<gene>
    <name evidence="2" type="ORF">PTTW11_10579</name>
</gene>
<feature type="compositionally biased region" description="Polar residues" evidence="1">
    <location>
        <begin position="303"/>
        <end position="312"/>
    </location>
</feature>
<proteinExistence type="predicted"/>
<feature type="compositionally biased region" description="Polar residues" evidence="1">
    <location>
        <begin position="583"/>
        <end position="592"/>
    </location>
</feature>
<feature type="region of interest" description="Disordered" evidence="1">
    <location>
        <begin position="197"/>
        <end position="216"/>
    </location>
</feature>
<dbReference type="Proteomes" id="UP000472372">
    <property type="component" value="Chromosome 11"/>
</dbReference>
<sequence length="941" mass="104836">MPKLEIIAAVSAIVSAFRSGSELFAVVKKKRRAARKYRDPQQEWEESQISSALSAGEKQIHLRYERDQRELGDFVRIGDDVARDHLYHIAALLQTEIIDALNIASRNKFGTVDLRLLHEASITNRKDTMRALDDLKQRIYTRMFMARQLEKAAEESRVQQSRVPAQIKPRYSYDSIRARTPGYTPFTATSTAIMESRIPRDGSSEYPQTSDRTKPPVDVRSIYTQQVVDHSLDAAPAEPRTNPRASMIREIQHVISSYKEFNIDNGTYPHSNHPQDKEHPARRDTLVTANDRALFDEYRRGSNWKSPQTSNHEPVGLGIARGTSVPPVRQHVHGFEKEHSAYNQRYDTPDLRSHVQTQRPPHRWSGGSVSSSAISNSASLHRSSSNSSQGTHAEIPPPPPPKNEAPPPPPPKSTRRILTITVPDNTNDRQDERNHSHSESSYLPYAGTMDRYNTPSPIKELAPLRTRSCASAIPSRYNKDTKAPSLVNVDHTRHSAPLVTPSRYNTETKAPSPVKVDHTYPSAPPVTPSGDNTETKALSPVKVDHNYPSAPPVTPSGDNTENKAPSPAKVDHTYPSAPPVTPSGDNTETKASSPVHADPYAPTRMPWPGDSGATSRAASPALDYPAQQPHNPPIKEEEEVEEVKRENLNTEEPAYDLHSLLIPRSKTTAYYSRPSIYSESIYSDTNEQRPPMPTNPSAFVTATSSHFASFKSMMGLRPSPSVTSTESGSSFSIGVLPGRLMRSNIIRTNSLSSSIHTKNSSNMLDGRPNKDNNYWGFCKGAWAIREEAKRGLQPRTVPCGYYTTRQVFACKHCAFAGDVRKSPHPVKRGRSIELIDPRVRISKSGIRYRWIFLAKSHIKKTVVDPVMDCWTEDNFGCVFCCVEGAASGVYGGVDALMEHVARVHVADMSERTRQKTNCILGRLAGEDEDWDINFPIFGEMV</sequence>
<feature type="compositionally biased region" description="Basic and acidic residues" evidence="1">
    <location>
        <begin position="273"/>
        <end position="284"/>
    </location>
</feature>
<feature type="region of interest" description="Disordered" evidence="1">
    <location>
        <begin position="341"/>
        <end position="453"/>
    </location>
</feature>
<reference evidence="2" key="1">
    <citation type="submission" date="2021-02" db="EMBL/GenBank/DDBJ databases">
        <authorList>
            <person name="Syme A R."/>
            <person name="Syme A R."/>
            <person name="Moolhuijzen P."/>
        </authorList>
    </citation>
    <scope>NUCLEOTIDE SEQUENCE</scope>
    <source>
        <strain evidence="2">W1-1</strain>
    </source>
</reference>
<dbReference type="AlphaFoldDB" id="A0A6S6WFF3"/>
<dbReference type="EMBL" id="HG992987">
    <property type="protein sequence ID" value="CAE7214582.1"/>
    <property type="molecule type" value="Genomic_DNA"/>
</dbReference>
<feature type="compositionally biased region" description="Basic and acidic residues" evidence="1">
    <location>
        <begin position="426"/>
        <end position="438"/>
    </location>
</feature>
<evidence type="ECO:0000256" key="1">
    <source>
        <dbReference type="SAM" id="MobiDB-lite"/>
    </source>
</evidence>
<feature type="region of interest" description="Disordered" evidence="1">
    <location>
        <begin position="298"/>
        <end position="325"/>
    </location>
</feature>
<feature type="region of interest" description="Disordered" evidence="1">
    <location>
        <begin position="493"/>
        <end position="638"/>
    </location>
</feature>
<feature type="region of interest" description="Disordered" evidence="1">
    <location>
        <begin position="265"/>
        <end position="284"/>
    </location>
</feature>
<feature type="compositionally biased region" description="Pro residues" evidence="1">
    <location>
        <begin position="395"/>
        <end position="412"/>
    </location>
</feature>